<organism evidence="2 3">
    <name type="scientific">Melipona bicolor</name>
    <dbReference type="NCBI Taxonomy" id="60889"/>
    <lineage>
        <taxon>Eukaryota</taxon>
        <taxon>Metazoa</taxon>
        <taxon>Ecdysozoa</taxon>
        <taxon>Arthropoda</taxon>
        <taxon>Hexapoda</taxon>
        <taxon>Insecta</taxon>
        <taxon>Pterygota</taxon>
        <taxon>Neoptera</taxon>
        <taxon>Endopterygota</taxon>
        <taxon>Hymenoptera</taxon>
        <taxon>Apocrita</taxon>
        <taxon>Aculeata</taxon>
        <taxon>Apoidea</taxon>
        <taxon>Anthophila</taxon>
        <taxon>Apidae</taxon>
        <taxon>Melipona</taxon>
    </lineage>
</organism>
<dbReference type="Proteomes" id="UP001177670">
    <property type="component" value="Unassembled WGS sequence"/>
</dbReference>
<accession>A0AA40FMT5</accession>
<feature type="compositionally biased region" description="Basic and acidic residues" evidence="1">
    <location>
        <begin position="36"/>
        <end position="53"/>
    </location>
</feature>
<sequence>MDDVQGEIEGIDGGYAKRLWQKSGNGSDGNVVDRNVPGDDIGKSRPMKDRIDDLPFSQDWPDRATSSTLQRGFNPGKYTLLATHSYTPSLLYSRIVLKIKKYVTDSEGKMLGNQASSS</sequence>
<evidence type="ECO:0000313" key="3">
    <source>
        <dbReference type="Proteomes" id="UP001177670"/>
    </source>
</evidence>
<proteinExistence type="predicted"/>
<gene>
    <name evidence="2" type="ORF">K0M31_009852</name>
</gene>
<feature type="region of interest" description="Disordered" evidence="1">
    <location>
        <begin position="19"/>
        <end position="68"/>
    </location>
</feature>
<keyword evidence="3" id="KW-1185">Reference proteome</keyword>
<reference evidence="2" key="1">
    <citation type="submission" date="2021-10" db="EMBL/GenBank/DDBJ databases">
        <title>Melipona bicolor Genome sequencing and assembly.</title>
        <authorList>
            <person name="Araujo N.S."/>
            <person name="Arias M.C."/>
        </authorList>
    </citation>
    <scope>NUCLEOTIDE SEQUENCE</scope>
    <source>
        <strain evidence="2">USP_2M_L1-L4_2017</strain>
        <tissue evidence="2">Whole body</tissue>
    </source>
</reference>
<comment type="caution">
    <text evidence="2">The sequence shown here is derived from an EMBL/GenBank/DDBJ whole genome shotgun (WGS) entry which is preliminary data.</text>
</comment>
<protein>
    <submittedName>
        <fullName evidence="2">Uncharacterized protein</fullName>
    </submittedName>
</protein>
<name>A0AA40FMT5_9HYME</name>
<evidence type="ECO:0000256" key="1">
    <source>
        <dbReference type="SAM" id="MobiDB-lite"/>
    </source>
</evidence>
<evidence type="ECO:0000313" key="2">
    <source>
        <dbReference type="EMBL" id="KAK1122004.1"/>
    </source>
</evidence>
<dbReference type="EMBL" id="JAHYIQ010000024">
    <property type="protein sequence ID" value="KAK1122004.1"/>
    <property type="molecule type" value="Genomic_DNA"/>
</dbReference>
<dbReference type="AlphaFoldDB" id="A0AA40FMT5"/>